<evidence type="ECO:0000259" key="1">
    <source>
        <dbReference type="Pfam" id="PF13454"/>
    </source>
</evidence>
<dbReference type="SUPFAM" id="SSF51905">
    <property type="entry name" value="FAD/NAD(P)-binding domain"/>
    <property type="match status" value="1"/>
</dbReference>
<sequence>MMSSAVPYETDIAILGSGASGSHGLLEVLTRLCDKQTSLLAPVRITVIERDRQFHSGLPYGHRSGRSSLLISDLEHFLPDRERSDFIDWLEDRREDMLRWAATGDAPASPLAEAVEIDWILRHEQDIRHSRWEGLYLPRRLYGQHLAELVTDAVARARDVASVDFVHGDIDEITHPAEGGVRLRERSGDGGTGFELHAYSLLLAIGSPPVKELTVYGGERSAVSDGGLRAVSDGDDLDSGIIGDLHEPSLEHVIERTWARLESLPEDQRDILLVGGNADALEFILASHRLRRATAARLHILCSRGRPHYWHHDRPGETASTPHLDRLFASAEEGVPLRAQDLSRTVTEELKAAIRKGNVNSTIAVLIGAVGSSLAYMDDYERYSMATEHGLIINDVLRRAGGDSLDLLIEGIDDGTIDFVTGRFRDARIAADRVHVTVDLPTGSTRAAGSSANSPGRDYAVVVNGTGFERVSDTRSALLRQMLGSGLARASASRTGLVLDSSFRAASGIFVLGPLIAGHTQGRAAYWHIESVIRILSLAGQVADKLVAGLLDRQTVETRMRIPTR</sequence>
<name>A0ABY5SRN4_9MICO</name>
<dbReference type="RefSeq" id="WP_265418393.1">
    <property type="nucleotide sequence ID" value="NZ_CP093443.1"/>
</dbReference>
<dbReference type="InterPro" id="IPR036188">
    <property type="entry name" value="FAD/NAD-bd_sf"/>
</dbReference>
<accession>A0ABY5SRN4</accession>
<dbReference type="PANTHER" id="PTHR40254">
    <property type="entry name" value="BLR0577 PROTEIN"/>
    <property type="match status" value="1"/>
</dbReference>
<feature type="domain" description="FAD-dependent urate hydroxylase HpyO/Asp monooxygenase CreE-like FAD/NAD(P)-binding" evidence="1">
    <location>
        <begin position="13"/>
        <end position="206"/>
    </location>
</feature>
<keyword evidence="3" id="KW-1185">Reference proteome</keyword>
<dbReference type="Proteomes" id="UP001064879">
    <property type="component" value="Chromosome"/>
</dbReference>
<reference evidence="2" key="1">
    <citation type="submission" date="2022-03" db="EMBL/GenBank/DDBJ databases">
        <title>Brevibacterium spongiae sp. nov., isolated from marine sponge.</title>
        <authorList>
            <person name="Li Z."/>
            <person name="Zhang M."/>
        </authorList>
    </citation>
    <scope>NUCLEOTIDE SEQUENCE</scope>
    <source>
        <strain evidence="2">WHS-Z9</strain>
    </source>
</reference>
<organism evidence="2 3">
    <name type="scientific">Brevibacterium spongiae</name>
    <dbReference type="NCBI Taxonomy" id="2909672"/>
    <lineage>
        <taxon>Bacteria</taxon>
        <taxon>Bacillati</taxon>
        <taxon>Actinomycetota</taxon>
        <taxon>Actinomycetes</taxon>
        <taxon>Micrococcales</taxon>
        <taxon>Brevibacteriaceae</taxon>
        <taxon>Brevibacterium</taxon>
    </lineage>
</organism>
<evidence type="ECO:0000313" key="2">
    <source>
        <dbReference type="EMBL" id="UVI35776.1"/>
    </source>
</evidence>
<protein>
    <submittedName>
        <fullName evidence="2">FAD/NAD(P)-binding protein</fullName>
    </submittedName>
</protein>
<dbReference type="Pfam" id="PF13454">
    <property type="entry name" value="NAD_binding_9"/>
    <property type="match status" value="1"/>
</dbReference>
<proteinExistence type="predicted"/>
<evidence type="ECO:0000313" key="3">
    <source>
        <dbReference type="Proteomes" id="UP001064879"/>
    </source>
</evidence>
<dbReference type="InterPro" id="IPR052189">
    <property type="entry name" value="L-asp_N-monooxygenase_NS-form"/>
</dbReference>
<dbReference type="EMBL" id="CP093443">
    <property type="protein sequence ID" value="UVI35776.1"/>
    <property type="molecule type" value="Genomic_DNA"/>
</dbReference>
<dbReference type="PANTHER" id="PTHR40254:SF1">
    <property type="entry name" value="BLR0577 PROTEIN"/>
    <property type="match status" value="1"/>
</dbReference>
<dbReference type="InterPro" id="IPR038732">
    <property type="entry name" value="HpyO/CreE_NAD-binding"/>
</dbReference>
<gene>
    <name evidence="2" type="ORF">L1F31_16925</name>
</gene>